<feature type="region of interest" description="Disordered" evidence="1">
    <location>
        <begin position="661"/>
        <end position="680"/>
    </location>
</feature>
<proteinExistence type="predicted"/>
<reference evidence="2" key="2">
    <citation type="submission" date="2013-04" db="UniProtKB">
        <authorList>
            <consortium name="EnsemblPlants"/>
        </authorList>
    </citation>
    <scope>IDENTIFICATION</scope>
</reference>
<dbReference type="OMA" id="EINAPWI"/>
<sequence>MTAWRPGPPRHEAPLVVYRANTATPTHQGETNLLGAVVYRALSPEPAPYKTVQVATLAAAPAPSTTALSKEFEHKIIFVPDTKPALPAAASSSPSGEAVAESYVGLALAFSKEIAHQARRSYGPSRNGVMIGENGHFVVNVAFDNKLFCHVHELSLLPPLPPLSKFTNGGALDEWLCLIQKRYATGMSTSLNSIQNALRDAHGATHYCVVHDKNRFDTDDHCSCTVPVVPSSSNIEIAVELDSLQLGSTPRATELVKFQVGFVMNRQTIMVDTENEDSVSSVIQQAMLKTSYWPKDVYYTSSMGILDLRKTMKESHLSKGSLIFVNIRNRGGGEPPADCEWILERLLKTDKVPLLDHIRSVKGHDPWIKWFEMIKLPRSLVIPGEWGGVLLHDEASKLARMLTLCLERCHASGHCFGGFSISDVYYLVSYGIIEINAPWINFSSDSYIDDWLSVKEIIDNHYRYAHQATYKQEYPLYLESYVGRISCLRREDPLTGRSWRNRAVLFQNICFESSEKRVEIIEGLVGFFRERHSSDRNMIVDVLDNCAVWKSEVRQVPLMRSALEFAVLNDLNDWVPANQYFEMCGYSYIYFCRCFFVHYTKPGKIDRKELDTAIGIRLPYHLTSAQQRLLVDYELEQVKASSRSSASTKFSVHHIFGHGSIGSDLPAPEKKGKKRKRSLA</sequence>
<evidence type="ECO:0000256" key="1">
    <source>
        <dbReference type="SAM" id="MobiDB-lite"/>
    </source>
</evidence>
<feature type="compositionally biased region" description="Basic residues" evidence="1">
    <location>
        <begin position="671"/>
        <end position="680"/>
    </location>
</feature>
<dbReference type="Proteomes" id="UP000006038">
    <property type="component" value="Chromosome 3"/>
</dbReference>
<dbReference type="EnsemblPlants" id="OB03G27170.1">
    <property type="protein sequence ID" value="OB03G27170.1"/>
    <property type="gene ID" value="OB03G27170"/>
</dbReference>
<evidence type="ECO:0000313" key="3">
    <source>
        <dbReference type="Proteomes" id="UP000006038"/>
    </source>
</evidence>
<keyword evidence="3" id="KW-1185">Reference proteome</keyword>
<dbReference type="STRING" id="4533.J3LNU1"/>
<evidence type="ECO:0000313" key="2">
    <source>
        <dbReference type="EnsemblPlants" id="OB03G27170.1"/>
    </source>
</evidence>
<dbReference type="AlphaFoldDB" id="J3LNU1"/>
<dbReference type="Gramene" id="OB03G27170.1">
    <property type="protein sequence ID" value="OB03G27170.1"/>
    <property type="gene ID" value="OB03G27170"/>
</dbReference>
<dbReference type="HOGENOM" id="CLU_025907_0_0_1"/>
<organism evidence="2">
    <name type="scientific">Oryza brachyantha</name>
    <name type="common">malo sina</name>
    <dbReference type="NCBI Taxonomy" id="4533"/>
    <lineage>
        <taxon>Eukaryota</taxon>
        <taxon>Viridiplantae</taxon>
        <taxon>Streptophyta</taxon>
        <taxon>Embryophyta</taxon>
        <taxon>Tracheophyta</taxon>
        <taxon>Spermatophyta</taxon>
        <taxon>Magnoliopsida</taxon>
        <taxon>Liliopsida</taxon>
        <taxon>Poales</taxon>
        <taxon>Poaceae</taxon>
        <taxon>BOP clade</taxon>
        <taxon>Oryzoideae</taxon>
        <taxon>Oryzeae</taxon>
        <taxon>Oryzinae</taxon>
        <taxon>Oryza</taxon>
    </lineage>
</organism>
<name>J3LNU1_ORYBR</name>
<accession>J3LNU1</accession>
<protein>
    <submittedName>
        <fullName evidence="2">Uncharacterized protein</fullName>
    </submittedName>
</protein>
<reference evidence="2" key="1">
    <citation type="journal article" date="2013" name="Nat. Commun.">
        <title>Whole-genome sequencing of Oryza brachyantha reveals mechanisms underlying Oryza genome evolution.</title>
        <authorList>
            <person name="Chen J."/>
            <person name="Huang Q."/>
            <person name="Gao D."/>
            <person name="Wang J."/>
            <person name="Lang Y."/>
            <person name="Liu T."/>
            <person name="Li B."/>
            <person name="Bai Z."/>
            <person name="Luis Goicoechea J."/>
            <person name="Liang C."/>
            <person name="Chen C."/>
            <person name="Zhang W."/>
            <person name="Sun S."/>
            <person name="Liao Y."/>
            <person name="Zhang X."/>
            <person name="Yang L."/>
            <person name="Song C."/>
            <person name="Wang M."/>
            <person name="Shi J."/>
            <person name="Liu G."/>
            <person name="Liu J."/>
            <person name="Zhou H."/>
            <person name="Zhou W."/>
            <person name="Yu Q."/>
            <person name="An N."/>
            <person name="Chen Y."/>
            <person name="Cai Q."/>
            <person name="Wang B."/>
            <person name="Liu B."/>
            <person name="Min J."/>
            <person name="Huang Y."/>
            <person name="Wu H."/>
            <person name="Li Z."/>
            <person name="Zhang Y."/>
            <person name="Yin Y."/>
            <person name="Song W."/>
            <person name="Jiang J."/>
            <person name="Jackson S.A."/>
            <person name="Wing R.A."/>
            <person name="Wang J."/>
            <person name="Chen M."/>
        </authorList>
    </citation>
    <scope>NUCLEOTIDE SEQUENCE [LARGE SCALE GENOMIC DNA]</scope>
    <source>
        <strain evidence="2">cv. IRGC 101232</strain>
    </source>
</reference>